<evidence type="ECO:0000313" key="2">
    <source>
        <dbReference type="Proteomes" id="UP000010471"/>
    </source>
</evidence>
<dbReference type="AlphaFoldDB" id="K9WQK0"/>
<evidence type="ECO:0000313" key="1">
    <source>
        <dbReference type="EMBL" id="AFZ21842.1"/>
    </source>
</evidence>
<reference evidence="1 2" key="1">
    <citation type="submission" date="2012-06" db="EMBL/GenBank/DDBJ databases">
        <title>Finished chromosome of genome of Microcoleus sp. PCC 7113.</title>
        <authorList>
            <consortium name="US DOE Joint Genome Institute"/>
            <person name="Gugger M."/>
            <person name="Coursin T."/>
            <person name="Rippka R."/>
            <person name="Tandeau De Marsac N."/>
            <person name="Huntemann M."/>
            <person name="Wei C.-L."/>
            <person name="Han J."/>
            <person name="Detter J.C."/>
            <person name="Han C."/>
            <person name="Tapia R."/>
            <person name="Chen A."/>
            <person name="Kyrpides N."/>
            <person name="Mavromatis K."/>
            <person name="Markowitz V."/>
            <person name="Szeto E."/>
            <person name="Ivanova N."/>
            <person name="Pagani I."/>
            <person name="Pati A."/>
            <person name="Goodwin L."/>
            <person name="Nordberg H.P."/>
            <person name="Cantor M.N."/>
            <person name="Hua S.X."/>
            <person name="Woyke T."/>
            <person name="Kerfeld C.A."/>
        </authorList>
    </citation>
    <scope>NUCLEOTIDE SEQUENCE [LARGE SCALE GENOMIC DNA]</scope>
    <source>
        <strain evidence="1 2">PCC 7113</strain>
    </source>
</reference>
<accession>K9WQK0</accession>
<name>K9WQK0_9CYAN</name>
<dbReference type="KEGG" id="mic:Mic7113_6252"/>
<dbReference type="STRING" id="1173027.Mic7113_6252"/>
<dbReference type="HOGENOM" id="CLU_3330236_0_0_3"/>
<organism evidence="1 2">
    <name type="scientific">Allocoleopsis franciscana PCC 7113</name>
    <dbReference type="NCBI Taxonomy" id="1173027"/>
    <lineage>
        <taxon>Bacteria</taxon>
        <taxon>Bacillati</taxon>
        <taxon>Cyanobacteriota</taxon>
        <taxon>Cyanophyceae</taxon>
        <taxon>Coleofasciculales</taxon>
        <taxon>Coleofasciculaceae</taxon>
        <taxon>Allocoleopsis</taxon>
        <taxon>Allocoleopsis franciscana</taxon>
    </lineage>
</organism>
<proteinExistence type="predicted"/>
<keyword evidence="2" id="KW-1185">Reference proteome</keyword>
<sequence length="38" mass="4232">MTKLMQGKAETDVLALPADWLYRKQAGYNACHVLLGKP</sequence>
<protein>
    <submittedName>
        <fullName evidence="1">Uncharacterized protein</fullName>
    </submittedName>
</protein>
<gene>
    <name evidence="1" type="ORF">Mic7113_6252</name>
</gene>
<dbReference type="EMBL" id="CP003630">
    <property type="protein sequence ID" value="AFZ21842.1"/>
    <property type="molecule type" value="Genomic_DNA"/>
</dbReference>
<dbReference type="Proteomes" id="UP000010471">
    <property type="component" value="Chromosome"/>
</dbReference>